<gene>
    <name evidence="1" type="ORF">PsorP6_014277</name>
</gene>
<dbReference type="Proteomes" id="UP001163321">
    <property type="component" value="Chromosome 9"/>
</dbReference>
<evidence type="ECO:0000313" key="1">
    <source>
        <dbReference type="EMBL" id="KAI9906129.1"/>
    </source>
</evidence>
<organism evidence="1 2">
    <name type="scientific">Peronosclerospora sorghi</name>
    <dbReference type="NCBI Taxonomy" id="230839"/>
    <lineage>
        <taxon>Eukaryota</taxon>
        <taxon>Sar</taxon>
        <taxon>Stramenopiles</taxon>
        <taxon>Oomycota</taxon>
        <taxon>Peronosporomycetes</taxon>
        <taxon>Peronosporales</taxon>
        <taxon>Peronosporaceae</taxon>
        <taxon>Peronosclerospora</taxon>
    </lineage>
</organism>
<evidence type="ECO:0000313" key="2">
    <source>
        <dbReference type="Proteomes" id="UP001163321"/>
    </source>
</evidence>
<name>A0ACC0VI64_9STRA</name>
<proteinExistence type="predicted"/>
<comment type="caution">
    <text evidence="1">The sequence shown here is derived from an EMBL/GenBank/DDBJ whole genome shotgun (WGS) entry which is preliminary data.</text>
</comment>
<keyword evidence="2" id="KW-1185">Reference proteome</keyword>
<dbReference type="EMBL" id="CM047588">
    <property type="protein sequence ID" value="KAI9906129.1"/>
    <property type="molecule type" value="Genomic_DNA"/>
</dbReference>
<reference evidence="1 2" key="1">
    <citation type="journal article" date="2022" name="bioRxiv">
        <title>The genome of the oomycete Peronosclerospora sorghi, a cosmopolitan pathogen of maize and sorghum, is inflated with dispersed pseudogenes.</title>
        <authorList>
            <person name="Fletcher K."/>
            <person name="Martin F."/>
            <person name="Isakeit T."/>
            <person name="Cavanaugh K."/>
            <person name="Magill C."/>
            <person name="Michelmore R."/>
        </authorList>
    </citation>
    <scope>NUCLEOTIDE SEQUENCE [LARGE SCALE GENOMIC DNA]</scope>
    <source>
        <strain evidence="1">P6</strain>
    </source>
</reference>
<sequence length="628" mass="68090">MQWLVWVHVLSLPCIHGVLPTGILSFEAPASAVTRHQFCSPSSVAGWGLALPTRRDDAPWKPLMQLPAANRHGCASYKAPHDALVLVDRGKCSVLAQALQAQAARAHGLIVRGTKEDVYEAIRREHVPASKPVFEYDCSRGEAFVTSLARPVWDTDAPACHHDPRCWSRTCILTGQTTTASNETRPKHQVCCMWDTFVLLGVENRTLATDVTIPVVYITIAHGHALATALATDPTSVRARLYRRDVPLLDVSSVLLWALGVMTAVGAAYASVDRRKPTVSMDGAHTKERHGQETRDEREPIVWELDARHAVSFILLAGVALSVLYYVPSSGLIPVLYAVSGAATMAQVVTTPVVDTWLPSLAERELSLPLVGDTVRCADVVGLLPTSALALVWYVHRRTYWILQDVMGMCLCVAFLRTVAVPNLRVATLLLSLACVYDVFFVFVSPLVFGSSVMEDVATGGPAAYTKRGYPGVDYCERYPAYAPCIDPDPLPMLLVLPRVYNWIGGVCLLGLGDVIVPGLLLAFTLRYDDAQGGRTHYFRLMALGYASGLAMANVAVAVSNMGQPALLYLVPSTLGALLVLSKRNGDLDAMWTGAGVMNEEKASDASWGYQAISTDEDRGSGQGTDYV</sequence>
<accession>A0ACC0VI64</accession>
<protein>
    <submittedName>
        <fullName evidence="1">Uncharacterized protein</fullName>
    </submittedName>
</protein>